<dbReference type="GO" id="GO:0016020">
    <property type="term" value="C:membrane"/>
    <property type="evidence" value="ECO:0007669"/>
    <property type="project" value="UniProtKB-SubCell"/>
</dbReference>
<feature type="transmembrane region" description="Helical" evidence="7">
    <location>
        <begin position="51"/>
        <end position="76"/>
    </location>
</feature>
<keyword evidence="10" id="KW-1185">Reference proteome</keyword>
<dbReference type="InterPro" id="IPR035952">
    <property type="entry name" value="Rhomboid-like_sf"/>
</dbReference>
<evidence type="ECO:0000256" key="2">
    <source>
        <dbReference type="ARBA" id="ARBA00009045"/>
    </source>
</evidence>
<organism evidence="9 10">
    <name type="scientific">Proteiniclasticum aestuarii</name>
    <dbReference type="NCBI Taxonomy" id="2817862"/>
    <lineage>
        <taxon>Bacteria</taxon>
        <taxon>Bacillati</taxon>
        <taxon>Bacillota</taxon>
        <taxon>Clostridia</taxon>
        <taxon>Eubacteriales</taxon>
        <taxon>Clostridiaceae</taxon>
        <taxon>Proteiniclasticum</taxon>
    </lineage>
</organism>
<evidence type="ECO:0000256" key="5">
    <source>
        <dbReference type="ARBA" id="ARBA00022989"/>
    </source>
</evidence>
<evidence type="ECO:0000256" key="4">
    <source>
        <dbReference type="ARBA" id="ARBA00022801"/>
    </source>
</evidence>
<gene>
    <name evidence="9" type="ORF">J3A84_10700</name>
</gene>
<keyword evidence="9" id="KW-0645">Protease</keyword>
<keyword evidence="3 7" id="KW-0812">Transmembrane</keyword>
<dbReference type="PANTHER" id="PTHR43731:SF14">
    <property type="entry name" value="PRESENILIN-ASSOCIATED RHOMBOID-LIKE PROTEIN, MITOCHONDRIAL"/>
    <property type="match status" value="1"/>
</dbReference>
<dbReference type="Proteomes" id="UP000664218">
    <property type="component" value="Unassembled WGS sequence"/>
</dbReference>
<comment type="similarity">
    <text evidence="2">Belongs to the peptidase S54 family.</text>
</comment>
<keyword evidence="4" id="KW-0378">Hydrolase</keyword>
<dbReference type="SUPFAM" id="SSF144091">
    <property type="entry name" value="Rhomboid-like"/>
    <property type="match status" value="1"/>
</dbReference>
<accession>A0A939KJX4</accession>
<comment type="subcellular location">
    <subcellularLocation>
        <location evidence="1">Membrane</location>
        <topology evidence="1">Multi-pass membrane protein</topology>
    </subcellularLocation>
</comment>
<dbReference type="EMBL" id="JAFNJU010000008">
    <property type="protein sequence ID" value="MBO1265501.1"/>
    <property type="molecule type" value="Genomic_DNA"/>
</dbReference>
<reference evidence="9" key="1">
    <citation type="submission" date="2021-03" db="EMBL/GenBank/DDBJ databases">
        <title>Proteiniclasticum marinus sp. nov., isolated from tidal flat sediment.</title>
        <authorList>
            <person name="Namirimu T."/>
            <person name="Yang J.-A."/>
            <person name="Yang S.-H."/>
            <person name="Kim Y.-J."/>
            <person name="Kwon K.K."/>
        </authorList>
    </citation>
    <scope>NUCLEOTIDE SEQUENCE</scope>
    <source>
        <strain evidence="9">SCR006</strain>
    </source>
</reference>
<dbReference type="RefSeq" id="WP_207600028.1">
    <property type="nucleotide sequence ID" value="NZ_JAFNJU010000008.1"/>
</dbReference>
<feature type="transmembrane region" description="Helical" evidence="7">
    <location>
        <begin position="88"/>
        <end position="110"/>
    </location>
</feature>
<protein>
    <submittedName>
        <fullName evidence="9">Rhomboid family intramembrane serine protease</fullName>
    </submittedName>
</protein>
<dbReference type="InterPro" id="IPR022764">
    <property type="entry name" value="Peptidase_S54_rhomboid_dom"/>
</dbReference>
<dbReference type="GO" id="GO:0006508">
    <property type="term" value="P:proteolysis"/>
    <property type="evidence" value="ECO:0007669"/>
    <property type="project" value="UniProtKB-KW"/>
</dbReference>
<keyword evidence="6 7" id="KW-0472">Membrane</keyword>
<evidence type="ECO:0000256" key="7">
    <source>
        <dbReference type="SAM" id="Phobius"/>
    </source>
</evidence>
<evidence type="ECO:0000256" key="1">
    <source>
        <dbReference type="ARBA" id="ARBA00004141"/>
    </source>
</evidence>
<name>A0A939KJX4_9CLOT</name>
<feature type="transmembrane region" description="Helical" evidence="7">
    <location>
        <begin position="116"/>
        <end position="135"/>
    </location>
</feature>
<evidence type="ECO:0000256" key="3">
    <source>
        <dbReference type="ARBA" id="ARBA00022692"/>
    </source>
</evidence>
<sequence>MRLRKYLLNNRAVVTLVLINLVIYILLKAFPGLSGVFLLDPDLSMVMEKPWTVVTVFFSHEILIHVLLNMMLVLVFGTQLFRETNAKVIYIIYILCGLIGSWAIFGYASFVEYTGGPIAGASAAALGIVAAYAALQPDAIILKSKSKHWLLALFIVNAVLTIQNPSVSVGGPAHAAGIAAGFITGRLLRKEKSLKNIGQSGLDEDSRIEDVRKSVSE</sequence>
<keyword evidence="5 7" id="KW-1133">Transmembrane helix</keyword>
<dbReference type="PANTHER" id="PTHR43731">
    <property type="entry name" value="RHOMBOID PROTEASE"/>
    <property type="match status" value="1"/>
</dbReference>
<evidence type="ECO:0000313" key="10">
    <source>
        <dbReference type="Proteomes" id="UP000664218"/>
    </source>
</evidence>
<feature type="transmembrane region" description="Helical" evidence="7">
    <location>
        <begin position="12"/>
        <end position="31"/>
    </location>
</feature>
<evidence type="ECO:0000313" key="9">
    <source>
        <dbReference type="EMBL" id="MBO1265501.1"/>
    </source>
</evidence>
<feature type="domain" description="Peptidase S54 rhomboid" evidence="8">
    <location>
        <begin position="49"/>
        <end position="190"/>
    </location>
</feature>
<dbReference type="GO" id="GO:0004252">
    <property type="term" value="F:serine-type endopeptidase activity"/>
    <property type="evidence" value="ECO:0007669"/>
    <property type="project" value="InterPro"/>
</dbReference>
<comment type="caution">
    <text evidence="9">The sequence shown here is derived from an EMBL/GenBank/DDBJ whole genome shotgun (WGS) entry which is preliminary data.</text>
</comment>
<dbReference type="AlphaFoldDB" id="A0A939KJX4"/>
<evidence type="ECO:0000256" key="6">
    <source>
        <dbReference type="ARBA" id="ARBA00023136"/>
    </source>
</evidence>
<evidence type="ECO:0000259" key="8">
    <source>
        <dbReference type="Pfam" id="PF01694"/>
    </source>
</evidence>
<dbReference type="InterPro" id="IPR050925">
    <property type="entry name" value="Rhomboid_protease_S54"/>
</dbReference>
<proteinExistence type="inferred from homology"/>
<dbReference type="Pfam" id="PF01694">
    <property type="entry name" value="Rhomboid"/>
    <property type="match status" value="1"/>
</dbReference>
<dbReference type="Gene3D" id="1.20.1540.10">
    <property type="entry name" value="Rhomboid-like"/>
    <property type="match status" value="1"/>
</dbReference>